<keyword evidence="3" id="KW-1185">Reference proteome</keyword>
<name>D5UQ68_TSUPD</name>
<proteinExistence type="predicted"/>
<accession>D5UQ68</accession>
<dbReference type="CDD" id="cd05154">
    <property type="entry name" value="ACAD10_11_N-like"/>
    <property type="match status" value="1"/>
</dbReference>
<dbReference type="HOGENOM" id="CLU_007526_0_0_11"/>
<feature type="domain" description="Aminoglycoside phosphotransferase" evidence="1">
    <location>
        <begin position="48"/>
        <end position="279"/>
    </location>
</feature>
<organism evidence="2 3">
    <name type="scientific">Tsukamurella paurometabola (strain ATCC 8368 / DSM 20162 / CCUG 35730 / CIP 100753 / JCM 10117 / KCTC 9821 / NBRC 16120 / NCIMB 702349 / NCTC 13040)</name>
    <name type="common">Corynebacterium paurometabolum</name>
    <dbReference type="NCBI Taxonomy" id="521096"/>
    <lineage>
        <taxon>Bacteria</taxon>
        <taxon>Bacillati</taxon>
        <taxon>Actinomycetota</taxon>
        <taxon>Actinomycetes</taxon>
        <taxon>Mycobacteriales</taxon>
        <taxon>Tsukamurellaceae</taxon>
        <taxon>Tsukamurella</taxon>
    </lineage>
</organism>
<dbReference type="PANTHER" id="PTHR21310:SF40">
    <property type="entry name" value="AMINOGLYCOSIDE PHOSPHOTRANSFERASE DOMAIN-CONTAINING PROTEIN-RELATED"/>
    <property type="match status" value="1"/>
</dbReference>
<dbReference type="RefSeq" id="WP_013126860.1">
    <property type="nucleotide sequence ID" value="NC_014158.1"/>
</dbReference>
<evidence type="ECO:0000313" key="2">
    <source>
        <dbReference type="EMBL" id="ADG78838.1"/>
    </source>
</evidence>
<dbReference type="Gene3D" id="3.90.1200.10">
    <property type="match status" value="1"/>
</dbReference>
<dbReference type="GO" id="GO:0016740">
    <property type="term" value="F:transferase activity"/>
    <property type="evidence" value="ECO:0007669"/>
    <property type="project" value="UniProtKB-KW"/>
</dbReference>
<dbReference type="InterPro" id="IPR051678">
    <property type="entry name" value="AGP_Transferase"/>
</dbReference>
<evidence type="ECO:0000259" key="1">
    <source>
        <dbReference type="Pfam" id="PF01636"/>
    </source>
</evidence>
<gene>
    <name evidence="2" type="ordered locus">Tpau_2229</name>
</gene>
<dbReference type="eggNOG" id="COG3173">
    <property type="taxonomic scope" value="Bacteria"/>
</dbReference>
<dbReference type="Proteomes" id="UP000001213">
    <property type="component" value="Chromosome"/>
</dbReference>
<sequence length="356" mass="38048">MTTTESPRGSGAAAPSVNELGLITAYLAERLPGDGPLVAAPLDQTAGNSHSIYTLDRDYHHWILRVAPAHAQAYFRGAFDLTREATIIESLAGSGVPHAAVVFAAGDDRPTRRDFVVLDRIDGRTLHGAPPPNCRTTADGAALAEDIVDVLVRIAAIDVTTVPVRPLRGTFWESQDRKGREMRARFRTRDTPLIDELAEAVTGAPPAHERRGLIHGDYCPLNIMGTVDGPPRVAAVLDWETAAAGDPLVDLAYLTARWVTPEEDPLMAAFTLGGGDPAAHALLPQWTALAGRYAAATGRDLTDLPRYQGLAMLRLATALEGRVAASARRGNEAMRAGFAAMADTAARRGLTLMEQQ</sequence>
<dbReference type="InterPro" id="IPR041726">
    <property type="entry name" value="ACAD10_11_N"/>
</dbReference>
<dbReference type="Pfam" id="PF01636">
    <property type="entry name" value="APH"/>
    <property type="match status" value="1"/>
</dbReference>
<dbReference type="STRING" id="521096.Tpau_2229"/>
<dbReference type="Gene3D" id="3.30.200.20">
    <property type="entry name" value="Phosphorylase Kinase, domain 1"/>
    <property type="match status" value="1"/>
</dbReference>
<dbReference type="InterPro" id="IPR002575">
    <property type="entry name" value="Aminoglycoside_PTrfase"/>
</dbReference>
<dbReference type="PANTHER" id="PTHR21310">
    <property type="entry name" value="AMINOGLYCOSIDE PHOSPHOTRANSFERASE-RELATED-RELATED"/>
    <property type="match status" value="1"/>
</dbReference>
<reference evidence="2 3" key="2">
    <citation type="journal article" date="2011" name="Stand. Genomic Sci.">
        <title>Complete genome sequence of Tsukamurella paurometabola type strain (no. 33).</title>
        <authorList>
            <person name="Munk A.C."/>
            <person name="Lapidus A."/>
            <person name="Lucas S."/>
            <person name="Nolan M."/>
            <person name="Tice H."/>
            <person name="Cheng J.F."/>
            <person name="Del Rio T.G."/>
            <person name="Goodwin L."/>
            <person name="Pitluck S."/>
            <person name="Liolios K."/>
            <person name="Huntemann M."/>
            <person name="Ivanova N."/>
            <person name="Mavromatis K."/>
            <person name="Mikhailova N."/>
            <person name="Pati A."/>
            <person name="Chen A."/>
            <person name="Palaniappan K."/>
            <person name="Tapia R."/>
            <person name="Han C."/>
            <person name="Land M."/>
            <person name="Hauser L."/>
            <person name="Chang Y.J."/>
            <person name="Jeffries C.D."/>
            <person name="Brettin T."/>
            <person name="Yasawong M."/>
            <person name="Brambilla E.M."/>
            <person name="Rohde M."/>
            <person name="Sikorski J."/>
            <person name="Goker M."/>
            <person name="Detter J.C."/>
            <person name="Woyke T."/>
            <person name="Bristow J."/>
            <person name="Eisen J.A."/>
            <person name="Markowitz V."/>
            <person name="Hugenholtz P."/>
            <person name="Kyrpides N.C."/>
            <person name="Klenk H.P."/>
        </authorList>
    </citation>
    <scope>NUCLEOTIDE SEQUENCE [LARGE SCALE GENOMIC DNA]</scope>
    <source>
        <strain evidence="3">ATCC 8368 / DSM 20162 / CCUG 35730 / CIP 100753 / JCM 10117 / KCTC 9821 / NBRC 16120 / NCIMB 702349 / NCTC 13040</strain>
    </source>
</reference>
<evidence type="ECO:0000313" key="3">
    <source>
        <dbReference type="Proteomes" id="UP000001213"/>
    </source>
</evidence>
<dbReference type="AlphaFoldDB" id="D5UQ68"/>
<dbReference type="InterPro" id="IPR011009">
    <property type="entry name" value="Kinase-like_dom_sf"/>
</dbReference>
<dbReference type="SUPFAM" id="SSF56112">
    <property type="entry name" value="Protein kinase-like (PK-like)"/>
    <property type="match status" value="1"/>
</dbReference>
<keyword evidence="2" id="KW-0808">Transferase</keyword>
<dbReference type="EMBL" id="CP001966">
    <property type="protein sequence ID" value="ADG78838.1"/>
    <property type="molecule type" value="Genomic_DNA"/>
</dbReference>
<protein>
    <submittedName>
        <fullName evidence="2">Aminoglycoside phosphotransferase</fullName>
    </submittedName>
</protein>
<dbReference type="KEGG" id="tpr:Tpau_2229"/>
<reference evidence="3" key="1">
    <citation type="submission" date="2010-03" db="EMBL/GenBank/DDBJ databases">
        <title>The complete chromosome of Tsukamurella paurometabola DSM 20162.</title>
        <authorList>
            <consortium name="US DOE Joint Genome Institute (JGI-PGF)"/>
            <person name="Lucas S."/>
            <person name="Copeland A."/>
            <person name="Lapidus A."/>
            <person name="Glavina del Rio T."/>
            <person name="Dalin E."/>
            <person name="Tice H."/>
            <person name="Bruce D."/>
            <person name="Goodwin L."/>
            <person name="Pitluck S."/>
            <person name="Kyrpides N."/>
            <person name="Mavromatis K."/>
            <person name="Ivanova N."/>
            <person name="Mikhailova N."/>
            <person name="Munk A.C."/>
            <person name="Brettin T."/>
            <person name="Detter J.C."/>
            <person name="Tapia R."/>
            <person name="Han C."/>
            <person name="Larimer F."/>
            <person name="Land M."/>
            <person name="Hauser L."/>
            <person name="Markowitz V."/>
            <person name="Cheng J.-F."/>
            <person name="Hugenholtz P."/>
            <person name="Woyke T."/>
            <person name="Wu D."/>
            <person name="Jando M."/>
            <person name="Brambilla E."/>
            <person name="Klenk H.-P."/>
            <person name="Eisen J.A."/>
        </authorList>
    </citation>
    <scope>NUCLEOTIDE SEQUENCE [LARGE SCALE GENOMIC DNA]</scope>
    <source>
        <strain evidence="3">ATCC 8368 / DSM 20162 / CCUG 35730 / CIP 100753 / JCM 10117 / KCTC 9821 / NBRC 16120 / NCIMB 702349 / NCTC 13040</strain>
    </source>
</reference>